<dbReference type="AlphaFoldDB" id="A0A655WK48"/>
<sequence length="61" mass="7048">MAQGLRLFSSDLKSIITHRLHRDTAQTLCTQRIFYCIHHTVALFLEGLIDIHIQQKLYAPA</sequence>
<evidence type="ECO:0000313" key="2">
    <source>
        <dbReference type="Proteomes" id="UP000044806"/>
    </source>
</evidence>
<gene>
    <name evidence="1" type="ORF">ERS013165_02017</name>
</gene>
<evidence type="ECO:0000313" key="1">
    <source>
        <dbReference type="EMBL" id="CSA61806.1"/>
    </source>
</evidence>
<organism evidence="1 2">
    <name type="scientific">Vibrio cholerae</name>
    <dbReference type="NCBI Taxonomy" id="666"/>
    <lineage>
        <taxon>Bacteria</taxon>
        <taxon>Pseudomonadati</taxon>
        <taxon>Pseudomonadota</taxon>
        <taxon>Gammaproteobacteria</taxon>
        <taxon>Vibrionales</taxon>
        <taxon>Vibrionaceae</taxon>
        <taxon>Vibrio</taxon>
    </lineage>
</organism>
<reference evidence="1 2" key="1">
    <citation type="submission" date="2015-07" db="EMBL/GenBank/DDBJ databases">
        <authorList>
            <consortium name="Pathogen Informatics"/>
        </authorList>
    </citation>
    <scope>NUCLEOTIDE SEQUENCE [LARGE SCALE GENOMIC DNA]</scope>
    <source>
        <strain evidence="1 2">A51</strain>
    </source>
</reference>
<proteinExistence type="predicted"/>
<protein>
    <submittedName>
        <fullName evidence="1">Uncharacterized protein</fullName>
    </submittedName>
</protein>
<dbReference type="Proteomes" id="UP000044806">
    <property type="component" value="Unassembled WGS sequence"/>
</dbReference>
<accession>A0A655WK48</accession>
<dbReference type="EMBL" id="CWOW01000009">
    <property type="protein sequence ID" value="CSA61806.1"/>
    <property type="molecule type" value="Genomic_DNA"/>
</dbReference>
<name>A0A655WK48_VIBCL</name>